<sequence>MSAQQEAEQHDAAATEDTNSSDEFQNGDKEIMAFSIHQ</sequence>
<keyword evidence="3" id="KW-1185">Reference proteome</keyword>
<evidence type="ECO:0000313" key="3">
    <source>
        <dbReference type="Proteomes" id="UP001151699"/>
    </source>
</evidence>
<dbReference type="AlphaFoldDB" id="A0A9Q0N4D9"/>
<comment type="caution">
    <text evidence="2">The sequence shown here is derived from an EMBL/GenBank/DDBJ whole genome shotgun (WGS) entry which is preliminary data.</text>
</comment>
<proteinExistence type="predicted"/>
<organism evidence="2 3">
    <name type="scientific">Pseudolycoriella hygida</name>
    <dbReference type="NCBI Taxonomy" id="35572"/>
    <lineage>
        <taxon>Eukaryota</taxon>
        <taxon>Metazoa</taxon>
        <taxon>Ecdysozoa</taxon>
        <taxon>Arthropoda</taxon>
        <taxon>Hexapoda</taxon>
        <taxon>Insecta</taxon>
        <taxon>Pterygota</taxon>
        <taxon>Neoptera</taxon>
        <taxon>Endopterygota</taxon>
        <taxon>Diptera</taxon>
        <taxon>Nematocera</taxon>
        <taxon>Sciaroidea</taxon>
        <taxon>Sciaridae</taxon>
        <taxon>Pseudolycoriella</taxon>
    </lineage>
</organism>
<evidence type="ECO:0000256" key="1">
    <source>
        <dbReference type="SAM" id="MobiDB-lite"/>
    </source>
</evidence>
<protein>
    <submittedName>
        <fullName evidence="2">Uncharacterized protein</fullName>
    </submittedName>
</protein>
<dbReference type="EMBL" id="WJQU01000002">
    <property type="protein sequence ID" value="KAJ6643324.1"/>
    <property type="molecule type" value="Genomic_DNA"/>
</dbReference>
<accession>A0A9Q0N4D9</accession>
<reference evidence="2" key="1">
    <citation type="submission" date="2022-07" db="EMBL/GenBank/DDBJ databases">
        <authorList>
            <person name="Trinca V."/>
            <person name="Uliana J.V.C."/>
            <person name="Torres T.T."/>
            <person name="Ward R.J."/>
            <person name="Monesi N."/>
        </authorList>
    </citation>
    <scope>NUCLEOTIDE SEQUENCE</scope>
    <source>
        <strain evidence="2">HSMRA1968</strain>
        <tissue evidence="2">Whole embryos</tissue>
    </source>
</reference>
<evidence type="ECO:0000313" key="2">
    <source>
        <dbReference type="EMBL" id="KAJ6643324.1"/>
    </source>
</evidence>
<name>A0A9Q0N4D9_9DIPT</name>
<dbReference type="Proteomes" id="UP001151699">
    <property type="component" value="Chromosome B"/>
</dbReference>
<gene>
    <name evidence="2" type="ORF">Bhyg_08284</name>
</gene>
<feature type="region of interest" description="Disordered" evidence="1">
    <location>
        <begin position="1"/>
        <end position="38"/>
    </location>
</feature>